<gene>
    <name evidence="3" type="ORF">Uis4E_0306</name>
</gene>
<keyword evidence="2" id="KW-1133">Transmembrane helix</keyword>
<feature type="compositionally biased region" description="Low complexity" evidence="1">
    <location>
        <begin position="32"/>
        <end position="57"/>
    </location>
</feature>
<name>A0A2N5J5D9_9BIFI</name>
<dbReference type="AlphaFoldDB" id="A0A2N5J5D9"/>
<dbReference type="RefSeq" id="WP_101621514.1">
    <property type="nucleotide sequence ID" value="NZ_NMWT01000003.1"/>
</dbReference>
<dbReference type="Proteomes" id="UP000235034">
    <property type="component" value="Unassembled WGS sequence"/>
</dbReference>
<evidence type="ECO:0000313" key="3">
    <source>
        <dbReference type="EMBL" id="PLS29432.1"/>
    </source>
</evidence>
<evidence type="ECO:0000313" key="4">
    <source>
        <dbReference type="Proteomes" id="UP000235034"/>
    </source>
</evidence>
<dbReference type="OrthoDB" id="3233721at2"/>
<feature type="transmembrane region" description="Helical" evidence="2">
    <location>
        <begin position="114"/>
        <end position="137"/>
    </location>
</feature>
<keyword evidence="4" id="KW-1185">Reference proteome</keyword>
<proteinExistence type="predicted"/>
<keyword evidence="2" id="KW-0472">Membrane</keyword>
<feature type="compositionally biased region" description="Basic and acidic residues" evidence="1">
    <location>
        <begin position="1"/>
        <end position="20"/>
    </location>
</feature>
<dbReference type="EMBL" id="NMWT01000003">
    <property type="protein sequence ID" value="PLS29432.1"/>
    <property type="molecule type" value="Genomic_DNA"/>
</dbReference>
<organism evidence="3 4">
    <name type="scientific">Bifidobacterium parmae</name>
    <dbReference type="NCBI Taxonomy" id="361854"/>
    <lineage>
        <taxon>Bacteria</taxon>
        <taxon>Bacillati</taxon>
        <taxon>Actinomycetota</taxon>
        <taxon>Actinomycetes</taxon>
        <taxon>Bifidobacteriales</taxon>
        <taxon>Bifidobacteriaceae</taxon>
        <taxon>Bifidobacterium</taxon>
    </lineage>
</organism>
<sequence length="383" mass="40359">MADDKQGEDSSEDVRGHGEETTVIPPLDMTDAPSESAVAPAASVAGNLSDASDTTADADAHDTTDDARDAASTDEGARDADAASRPDDARNPLEAPDFDTLVAPVELPRRRPPALAVAGIVVAVVAVVALVAVLVVVRPFGSVRASDYSTGTQKTVAMQQQYEKTSAAIDDALGFLYSQDTAYDAQKVSRLKVQATKLRESAASFADLRANKDADVSAAYESYVRQADRFAELSANLADSAEALSTMNDACGNTPSGTVYDSDFATQYEQYIASCRTSAEPLAKAKAKVVSEFSGTLTQSLDQMASVIEQIKALGDPSAIKSGSDQAQQLQSLSSQLVDLDASSGAINDFQDKLRQSRENANPSTLLQKLNATLKQGYEAQSK</sequence>
<evidence type="ECO:0000256" key="2">
    <source>
        <dbReference type="SAM" id="Phobius"/>
    </source>
</evidence>
<accession>A0A2N5J5D9</accession>
<feature type="compositionally biased region" description="Basic and acidic residues" evidence="1">
    <location>
        <begin position="58"/>
        <end position="91"/>
    </location>
</feature>
<protein>
    <submittedName>
        <fullName evidence="3">Uncharacterized protein</fullName>
    </submittedName>
</protein>
<evidence type="ECO:0000256" key="1">
    <source>
        <dbReference type="SAM" id="MobiDB-lite"/>
    </source>
</evidence>
<feature type="region of interest" description="Disordered" evidence="1">
    <location>
        <begin position="1"/>
        <end position="96"/>
    </location>
</feature>
<keyword evidence="2" id="KW-0812">Transmembrane</keyword>
<reference evidence="3 4" key="1">
    <citation type="submission" date="2017-07" db="EMBL/GenBank/DDBJ databases">
        <title>Bifidobacterium novel species.</title>
        <authorList>
            <person name="Lugli G.A."/>
            <person name="Milani C."/>
            <person name="Duranti S."/>
            <person name="Mangifesta M."/>
        </authorList>
    </citation>
    <scope>NUCLEOTIDE SEQUENCE [LARGE SCALE GENOMIC DNA]</scope>
    <source>
        <strain evidence="3 4">77</strain>
    </source>
</reference>
<comment type="caution">
    <text evidence="3">The sequence shown here is derived from an EMBL/GenBank/DDBJ whole genome shotgun (WGS) entry which is preliminary data.</text>
</comment>